<dbReference type="AlphaFoldDB" id="A0A409XCI0"/>
<reference evidence="6 7" key="1">
    <citation type="journal article" date="2018" name="Evol. Lett.">
        <title>Horizontal gene cluster transfer increased hallucinogenic mushroom diversity.</title>
        <authorList>
            <person name="Reynolds H.T."/>
            <person name="Vijayakumar V."/>
            <person name="Gluck-Thaler E."/>
            <person name="Korotkin H.B."/>
            <person name="Matheny P.B."/>
            <person name="Slot J.C."/>
        </authorList>
    </citation>
    <scope>NUCLEOTIDE SEQUENCE [LARGE SCALE GENOMIC DNA]</scope>
    <source>
        <strain evidence="6 7">2631</strain>
    </source>
</reference>
<dbReference type="InterPro" id="IPR002731">
    <property type="entry name" value="ATPase_BadF"/>
</dbReference>
<keyword evidence="7" id="KW-1185">Reference proteome</keyword>
<dbReference type="EC" id="2.7.1.59" evidence="2"/>
<comment type="similarity">
    <text evidence="1">Belongs to the eukaryotic-type N-acetylglucosamine kinase family.</text>
</comment>
<dbReference type="InParanoid" id="A0A409XCI0"/>
<organism evidence="6 7">
    <name type="scientific">Psilocybe cyanescens</name>
    <dbReference type="NCBI Taxonomy" id="93625"/>
    <lineage>
        <taxon>Eukaryota</taxon>
        <taxon>Fungi</taxon>
        <taxon>Dikarya</taxon>
        <taxon>Basidiomycota</taxon>
        <taxon>Agaricomycotina</taxon>
        <taxon>Agaricomycetes</taxon>
        <taxon>Agaricomycetidae</taxon>
        <taxon>Agaricales</taxon>
        <taxon>Agaricineae</taxon>
        <taxon>Strophariaceae</taxon>
        <taxon>Psilocybe</taxon>
    </lineage>
</organism>
<evidence type="ECO:0000256" key="2">
    <source>
        <dbReference type="ARBA" id="ARBA00012122"/>
    </source>
</evidence>
<dbReference type="InterPro" id="IPR043129">
    <property type="entry name" value="ATPase_NBD"/>
</dbReference>
<gene>
    <name evidence="6" type="ORF">CVT25_011578</name>
</gene>
<dbReference type="PANTHER" id="PTHR43190">
    <property type="entry name" value="N-ACETYL-D-GLUCOSAMINE KINASE"/>
    <property type="match status" value="1"/>
</dbReference>
<dbReference type="Pfam" id="PF01869">
    <property type="entry name" value="BcrAD_BadFG"/>
    <property type="match status" value="1"/>
</dbReference>
<name>A0A409XCI0_PSICY</name>
<evidence type="ECO:0000313" key="7">
    <source>
        <dbReference type="Proteomes" id="UP000283269"/>
    </source>
</evidence>
<dbReference type="EMBL" id="NHYD01002079">
    <property type="protein sequence ID" value="PPQ88451.1"/>
    <property type="molecule type" value="Genomic_DNA"/>
</dbReference>
<evidence type="ECO:0000256" key="4">
    <source>
        <dbReference type="ARBA" id="ARBA00031123"/>
    </source>
</evidence>
<dbReference type="InterPro" id="IPR052519">
    <property type="entry name" value="Euk-type_GlcNAc_Kinase"/>
</dbReference>
<accession>A0A409XCI0</accession>
<evidence type="ECO:0000259" key="5">
    <source>
        <dbReference type="Pfam" id="PF01869"/>
    </source>
</evidence>
<evidence type="ECO:0000313" key="6">
    <source>
        <dbReference type="EMBL" id="PPQ88451.1"/>
    </source>
</evidence>
<evidence type="ECO:0000256" key="1">
    <source>
        <dbReference type="ARBA" id="ARBA00006198"/>
    </source>
</evidence>
<dbReference type="Proteomes" id="UP000283269">
    <property type="component" value="Unassembled WGS sequence"/>
</dbReference>
<protein>
    <recommendedName>
        <fullName evidence="3">N-acetyl-D-glucosamine kinase</fullName>
        <ecNumber evidence="2">2.7.1.59</ecNumber>
    </recommendedName>
    <alternativeName>
        <fullName evidence="4">GlcNAc kinase</fullName>
    </alternativeName>
</protein>
<evidence type="ECO:0000256" key="3">
    <source>
        <dbReference type="ARBA" id="ARBA00014974"/>
    </source>
</evidence>
<sequence>MSLFLCVDCGGTKTAVVICDAAGAIVSRASGGPSNIAYLTPESFVLTVKAAVAAALKIALPPSTNVSLPPVEENPLRAAWFGISGADSPGAIARIASPLSELLGLPLGPKLVIANDTHLLAAPIRMYPDVTHAVAVIAGTGSITVGFGEIGGKIEELGRVGGWGWVLGDEGGGYDVGRETLRQILLANDKASITGVPLPQSILIDRVLERFGAETILDILTGVYLPDPLPGYTIPVDEANENRHMNREKRLSSLSPVVFEAAFKHGDPLALDILKATSGYLVAQIAMLLGDEVASSTRVIKASQSVISFGGSLVGIEAYRRLILDELAQRGHIFKRTIVIDDAAAIGGTALAAAFRA</sequence>
<dbReference type="SUPFAM" id="SSF53067">
    <property type="entry name" value="Actin-like ATPase domain"/>
    <property type="match status" value="2"/>
</dbReference>
<proteinExistence type="inferred from homology"/>
<comment type="caution">
    <text evidence="6">The sequence shown here is derived from an EMBL/GenBank/DDBJ whole genome shotgun (WGS) entry which is preliminary data.</text>
</comment>
<dbReference type="PANTHER" id="PTHR43190:SF3">
    <property type="entry name" value="N-ACETYL-D-GLUCOSAMINE KINASE"/>
    <property type="match status" value="1"/>
</dbReference>
<feature type="domain" description="ATPase BadF/BadG/BcrA/BcrD type" evidence="5">
    <location>
        <begin position="7"/>
        <end position="330"/>
    </location>
</feature>
<dbReference type="GO" id="GO:0045127">
    <property type="term" value="F:N-acetylglucosamine kinase activity"/>
    <property type="evidence" value="ECO:0007669"/>
    <property type="project" value="UniProtKB-EC"/>
</dbReference>
<dbReference type="Gene3D" id="3.30.420.40">
    <property type="match status" value="2"/>
</dbReference>
<dbReference type="STRING" id="93625.A0A409XCI0"/>
<dbReference type="OrthoDB" id="311172at2759"/>